<reference evidence="4" key="1">
    <citation type="submission" date="2018-05" db="EMBL/GenBank/DDBJ databases">
        <authorList>
            <person name="Lanie J.A."/>
            <person name="Ng W.-L."/>
            <person name="Kazmierczak K.M."/>
            <person name="Andrzejewski T.M."/>
            <person name="Davidsen T.M."/>
            <person name="Wayne K.J."/>
            <person name="Tettelin H."/>
            <person name="Glass J.I."/>
            <person name="Rusch D."/>
            <person name="Podicherti R."/>
            <person name="Tsui H.-C.T."/>
            <person name="Winkler M.E."/>
        </authorList>
    </citation>
    <scope>NUCLEOTIDE SEQUENCE</scope>
</reference>
<accession>A0A382UDE4</accession>
<comment type="similarity">
    <text evidence="1">Belongs to the ATP-dependent AMP-binding enzyme family.</text>
</comment>
<evidence type="ECO:0000259" key="3">
    <source>
        <dbReference type="Pfam" id="PF13193"/>
    </source>
</evidence>
<dbReference type="GO" id="GO:0031956">
    <property type="term" value="F:medium-chain fatty acid-CoA ligase activity"/>
    <property type="evidence" value="ECO:0007669"/>
    <property type="project" value="TreeGrafter"/>
</dbReference>
<dbReference type="SUPFAM" id="SSF56801">
    <property type="entry name" value="Acetyl-CoA synthetase-like"/>
    <property type="match status" value="1"/>
</dbReference>
<dbReference type="PANTHER" id="PTHR43201:SF5">
    <property type="entry name" value="MEDIUM-CHAIN ACYL-COA LIGASE ACSF2, MITOCHONDRIAL"/>
    <property type="match status" value="1"/>
</dbReference>
<dbReference type="InterPro" id="IPR045851">
    <property type="entry name" value="AMP-bd_C_sf"/>
</dbReference>
<proteinExistence type="inferred from homology"/>
<sequence>GYLNLADETNAAVTSGWLHTGDLARIDSEGYVYLLDRLKDLVITGGENVYCSEVEAALHRHPMVSEAAVIGISDGRLGEALFAVIVLKSDTEVSEEELVAHCRTLIGGYKIPRQYTFVDTLPKNALGKVLKTTLRRQYS</sequence>
<dbReference type="PANTHER" id="PTHR43201">
    <property type="entry name" value="ACYL-COA SYNTHETASE"/>
    <property type="match status" value="1"/>
</dbReference>
<protein>
    <recommendedName>
        <fullName evidence="3">AMP-binding enzyme C-terminal domain-containing protein</fullName>
    </recommendedName>
</protein>
<name>A0A382UDE4_9ZZZZ</name>
<dbReference type="FunFam" id="3.30.300.30:FF:000008">
    <property type="entry name" value="2,3-dihydroxybenzoate-AMP ligase"/>
    <property type="match status" value="1"/>
</dbReference>
<feature type="domain" description="AMP-binding enzyme C-terminal" evidence="3">
    <location>
        <begin position="53"/>
        <end position="128"/>
    </location>
</feature>
<evidence type="ECO:0000256" key="2">
    <source>
        <dbReference type="ARBA" id="ARBA00022598"/>
    </source>
</evidence>
<dbReference type="InterPro" id="IPR025110">
    <property type="entry name" value="AMP-bd_C"/>
</dbReference>
<dbReference type="AlphaFoldDB" id="A0A382UDE4"/>
<gene>
    <name evidence="4" type="ORF">METZ01_LOCUS385144</name>
</gene>
<dbReference type="GO" id="GO:0006631">
    <property type="term" value="P:fatty acid metabolic process"/>
    <property type="evidence" value="ECO:0007669"/>
    <property type="project" value="TreeGrafter"/>
</dbReference>
<keyword evidence="2" id="KW-0436">Ligase</keyword>
<evidence type="ECO:0000313" key="4">
    <source>
        <dbReference type="EMBL" id="SVD32290.1"/>
    </source>
</evidence>
<dbReference type="Gene3D" id="2.30.38.10">
    <property type="entry name" value="Luciferase, Domain 3"/>
    <property type="match status" value="1"/>
</dbReference>
<evidence type="ECO:0000256" key="1">
    <source>
        <dbReference type="ARBA" id="ARBA00006432"/>
    </source>
</evidence>
<feature type="non-terminal residue" evidence="4">
    <location>
        <position position="1"/>
    </location>
</feature>
<dbReference type="Pfam" id="PF13193">
    <property type="entry name" value="AMP-binding_C"/>
    <property type="match status" value="1"/>
</dbReference>
<dbReference type="EMBL" id="UINC01143394">
    <property type="protein sequence ID" value="SVD32290.1"/>
    <property type="molecule type" value="Genomic_DNA"/>
</dbReference>
<dbReference type="Gene3D" id="3.30.300.30">
    <property type="match status" value="1"/>
</dbReference>
<organism evidence="4">
    <name type="scientific">marine metagenome</name>
    <dbReference type="NCBI Taxonomy" id="408172"/>
    <lineage>
        <taxon>unclassified sequences</taxon>
        <taxon>metagenomes</taxon>
        <taxon>ecological metagenomes</taxon>
    </lineage>
</organism>